<dbReference type="STRING" id="1802695.A3A13_02240"/>
<sequence length="186" mass="21695">MYSKEIIQLLLENKDISSFGLTLYKYKPGKMDEKRKLYWASRGGIFKKLDLIDKAKKEDWAFGINSLVKNKKGQFLHIPQVDLHCKISKNNLRYITKELKSIGYGKGFVAVTGRSYHFYGNKLLDQGEWVAFMGYLLRFNDHRRKPLKKVTDQRWIGASLVRGFGTLRISSSFDKRTVPRVVLRLK</sequence>
<dbReference type="Pfam" id="PF24387">
    <property type="entry name" value="AEP-like"/>
    <property type="match status" value="1"/>
</dbReference>
<gene>
    <name evidence="1" type="ORF">A3A13_02240</name>
</gene>
<proteinExistence type="predicted"/>
<dbReference type="InterPro" id="IPR056250">
    <property type="entry name" value="AEP-like"/>
</dbReference>
<comment type="caution">
    <text evidence="1">The sequence shown here is derived from an EMBL/GenBank/DDBJ whole genome shotgun (WGS) entry which is preliminary data.</text>
</comment>
<name>A0A1F8GES9_9BACT</name>
<accession>A0A1F8GES9</accession>
<dbReference type="Proteomes" id="UP000178911">
    <property type="component" value="Unassembled WGS sequence"/>
</dbReference>
<organism evidence="1 2">
    <name type="scientific">Candidatus Yanofskybacteria bacterium RIFCSPLOWO2_01_FULL_43_22</name>
    <dbReference type="NCBI Taxonomy" id="1802695"/>
    <lineage>
        <taxon>Bacteria</taxon>
        <taxon>Candidatus Yanofskyibacteriota</taxon>
    </lineage>
</organism>
<evidence type="ECO:0000313" key="2">
    <source>
        <dbReference type="Proteomes" id="UP000178911"/>
    </source>
</evidence>
<protein>
    <recommendedName>
        <fullName evidence="3">DNA primase/polymerase bifunctional N-terminal domain-containing protein</fullName>
    </recommendedName>
</protein>
<evidence type="ECO:0000313" key="1">
    <source>
        <dbReference type="EMBL" id="OGN23887.1"/>
    </source>
</evidence>
<reference evidence="1 2" key="1">
    <citation type="journal article" date="2016" name="Nat. Commun.">
        <title>Thousands of microbial genomes shed light on interconnected biogeochemical processes in an aquifer system.</title>
        <authorList>
            <person name="Anantharaman K."/>
            <person name="Brown C.T."/>
            <person name="Hug L.A."/>
            <person name="Sharon I."/>
            <person name="Castelle C.J."/>
            <person name="Probst A.J."/>
            <person name="Thomas B.C."/>
            <person name="Singh A."/>
            <person name="Wilkins M.J."/>
            <person name="Karaoz U."/>
            <person name="Brodie E.L."/>
            <person name="Williams K.H."/>
            <person name="Hubbard S.S."/>
            <person name="Banfield J.F."/>
        </authorList>
    </citation>
    <scope>NUCLEOTIDE SEQUENCE [LARGE SCALE GENOMIC DNA]</scope>
</reference>
<dbReference type="EMBL" id="MGKJ01000014">
    <property type="protein sequence ID" value="OGN23887.1"/>
    <property type="molecule type" value="Genomic_DNA"/>
</dbReference>
<dbReference type="AlphaFoldDB" id="A0A1F8GES9"/>
<evidence type="ECO:0008006" key="3">
    <source>
        <dbReference type="Google" id="ProtNLM"/>
    </source>
</evidence>